<evidence type="ECO:0000313" key="2">
    <source>
        <dbReference type="Proteomes" id="UP001234178"/>
    </source>
</evidence>
<proteinExistence type="predicted"/>
<dbReference type="Proteomes" id="UP001234178">
    <property type="component" value="Unassembled WGS sequence"/>
</dbReference>
<protein>
    <recommendedName>
        <fullName evidence="3">Peptide chain release factor 2</fullName>
    </recommendedName>
</protein>
<accession>A0ABR0AUJ0</accession>
<dbReference type="EMBL" id="JAOYFB010000039">
    <property type="protein sequence ID" value="KAK4028790.1"/>
    <property type="molecule type" value="Genomic_DNA"/>
</dbReference>
<evidence type="ECO:0000313" key="1">
    <source>
        <dbReference type="EMBL" id="KAK4028790.1"/>
    </source>
</evidence>
<organism evidence="1 2">
    <name type="scientific">Daphnia magna</name>
    <dbReference type="NCBI Taxonomy" id="35525"/>
    <lineage>
        <taxon>Eukaryota</taxon>
        <taxon>Metazoa</taxon>
        <taxon>Ecdysozoa</taxon>
        <taxon>Arthropoda</taxon>
        <taxon>Crustacea</taxon>
        <taxon>Branchiopoda</taxon>
        <taxon>Diplostraca</taxon>
        <taxon>Cladocera</taxon>
        <taxon>Anomopoda</taxon>
        <taxon>Daphniidae</taxon>
        <taxon>Daphnia</taxon>
    </lineage>
</organism>
<keyword evidence="2" id="KW-1185">Reference proteome</keyword>
<evidence type="ECO:0008006" key="3">
    <source>
        <dbReference type="Google" id="ProtNLM"/>
    </source>
</evidence>
<sequence>MDSPLTELKTRYDTLEDLDKEILLVTEEEELQKKIEETDVENSIIQDAGDLCRYRINAVRGAAKQSYLGGRYRQ</sequence>
<gene>
    <name evidence="1" type="ORF">OUZ56_021808</name>
</gene>
<comment type="caution">
    <text evidence="1">The sequence shown here is derived from an EMBL/GenBank/DDBJ whole genome shotgun (WGS) entry which is preliminary data.</text>
</comment>
<reference evidence="1 2" key="1">
    <citation type="journal article" date="2023" name="Nucleic Acids Res.">
        <title>The hologenome of Daphnia magna reveals possible DNA methylation and microbiome-mediated evolution of the host genome.</title>
        <authorList>
            <person name="Chaturvedi A."/>
            <person name="Li X."/>
            <person name="Dhandapani V."/>
            <person name="Marshall H."/>
            <person name="Kissane S."/>
            <person name="Cuenca-Cambronero M."/>
            <person name="Asole G."/>
            <person name="Calvet F."/>
            <person name="Ruiz-Romero M."/>
            <person name="Marangio P."/>
            <person name="Guigo R."/>
            <person name="Rago D."/>
            <person name="Mirbahai L."/>
            <person name="Eastwood N."/>
            <person name="Colbourne J.K."/>
            <person name="Zhou J."/>
            <person name="Mallon E."/>
            <person name="Orsini L."/>
        </authorList>
    </citation>
    <scope>NUCLEOTIDE SEQUENCE [LARGE SCALE GENOMIC DNA]</scope>
    <source>
        <strain evidence="1">LRV0_1</strain>
    </source>
</reference>
<name>A0ABR0AUJ0_9CRUS</name>